<dbReference type="EMBL" id="CAXAMM010018890">
    <property type="protein sequence ID" value="CAK9044457.1"/>
    <property type="molecule type" value="Genomic_DNA"/>
</dbReference>
<gene>
    <name evidence="1" type="ORF">SCF082_LOCUS25253</name>
</gene>
<evidence type="ECO:0000313" key="1">
    <source>
        <dbReference type="EMBL" id="CAK9044457.1"/>
    </source>
</evidence>
<accession>A0ABP0LYZ9</accession>
<keyword evidence="2" id="KW-1185">Reference proteome</keyword>
<name>A0ABP0LYZ9_9DINO</name>
<proteinExistence type="predicted"/>
<comment type="caution">
    <text evidence="1">The sequence shown here is derived from an EMBL/GenBank/DDBJ whole genome shotgun (WGS) entry which is preliminary data.</text>
</comment>
<reference evidence="1 2" key="1">
    <citation type="submission" date="2024-02" db="EMBL/GenBank/DDBJ databases">
        <authorList>
            <person name="Chen Y."/>
            <person name="Shah S."/>
            <person name="Dougan E. K."/>
            <person name="Thang M."/>
            <person name="Chan C."/>
        </authorList>
    </citation>
    <scope>NUCLEOTIDE SEQUENCE [LARGE SCALE GENOMIC DNA]</scope>
</reference>
<evidence type="ECO:0000313" key="2">
    <source>
        <dbReference type="Proteomes" id="UP001642464"/>
    </source>
</evidence>
<protein>
    <submittedName>
        <fullName evidence="1">Chloroplastic</fullName>
    </submittedName>
</protein>
<organism evidence="1 2">
    <name type="scientific">Durusdinium trenchii</name>
    <dbReference type="NCBI Taxonomy" id="1381693"/>
    <lineage>
        <taxon>Eukaryota</taxon>
        <taxon>Sar</taxon>
        <taxon>Alveolata</taxon>
        <taxon>Dinophyceae</taxon>
        <taxon>Suessiales</taxon>
        <taxon>Symbiodiniaceae</taxon>
        <taxon>Durusdinium</taxon>
    </lineage>
</organism>
<sequence length="331" mass="37746">MPKPTKEAMMDFLSAGIKMMQTDRTRELLKDPKAVPHAGRKLIELQRAEWSTLGFDADIGCKALDEIDCRAEGNKELLDMRMKFMHTAMRTYLQALKDRRPAVLESKRPLPRASILEFFDACNTRMDLPETQEELLKYIAVEGKVPNDVIIGMQTDLLEDLGFEKEHGCAMLSRIPQDFPKDAEVGQKMQMWKTKASQTCMAALKAHQAGGGELLKMPMMPQLDKEFAEEMETFGSQAREEISKMSEEQKRSFMDEKTLKKMQVFQKLPPDGRMGYVKRLANDEKLEFVKTQMIAADLMKRQYQEQQSAQAPTACTMDEGPSKAPAQEQMM</sequence>
<dbReference type="Proteomes" id="UP001642464">
    <property type="component" value="Unassembled WGS sequence"/>
</dbReference>